<evidence type="ECO:0000259" key="2">
    <source>
        <dbReference type="PROSITE" id="PS51677"/>
    </source>
</evidence>
<reference evidence="3 4" key="1">
    <citation type="submission" date="2024-10" db="EMBL/GenBank/DDBJ databases">
        <authorList>
            <person name="Yibar A."/>
            <person name="Saticioglu I.B."/>
            <person name="Duman M."/>
            <person name="Ajmi N."/>
            <person name="Gurler F."/>
            <person name="Ay H."/>
            <person name="Onuk E."/>
            <person name="Guler S."/>
            <person name="Romalde J.L."/>
        </authorList>
    </citation>
    <scope>NUCLEOTIDE SEQUENCE [LARGE SCALE GENOMIC DNA]</scope>
    <source>
        <strain evidence="3 4">1-TCBS-B</strain>
    </source>
</reference>
<dbReference type="RefSeq" id="WP_394628633.1">
    <property type="nucleotide sequence ID" value="NZ_JBIHSF010000005.1"/>
</dbReference>
<dbReference type="Pfam" id="PF01522">
    <property type="entry name" value="Polysacc_deac_1"/>
    <property type="match status" value="1"/>
</dbReference>
<evidence type="ECO:0000313" key="4">
    <source>
        <dbReference type="Proteomes" id="UP001607125"/>
    </source>
</evidence>
<dbReference type="Proteomes" id="UP001607125">
    <property type="component" value="Unassembled WGS sequence"/>
</dbReference>
<gene>
    <name evidence="3" type="ORF">ACGRH2_04070</name>
</gene>
<dbReference type="CDD" id="cd03819">
    <property type="entry name" value="GT4_WavL-like"/>
    <property type="match status" value="1"/>
</dbReference>
<feature type="domain" description="NodB homology" evidence="2">
    <location>
        <begin position="408"/>
        <end position="590"/>
    </location>
</feature>
<dbReference type="InterPro" id="IPR002509">
    <property type="entry name" value="NODB_dom"/>
</dbReference>
<evidence type="ECO:0000313" key="3">
    <source>
        <dbReference type="EMBL" id="MFH0259622.1"/>
    </source>
</evidence>
<proteinExistence type="predicted"/>
<dbReference type="PROSITE" id="PS51677">
    <property type="entry name" value="NODB"/>
    <property type="match status" value="1"/>
</dbReference>
<keyword evidence="1" id="KW-0732">Signal</keyword>
<dbReference type="Pfam" id="PF13439">
    <property type="entry name" value="Glyco_transf_4"/>
    <property type="match status" value="1"/>
</dbReference>
<dbReference type="EMBL" id="JBIHSF010000005">
    <property type="protein sequence ID" value="MFH0259622.1"/>
    <property type="molecule type" value="Genomic_DNA"/>
</dbReference>
<evidence type="ECO:0000256" key="1">
    <source>
        <dbReference type="ARBA" id="ARBA00022729"/>
    </source>
</evidence>
<protein>
    <submittedName>
        <fullName evidence="3">Polysaccharide deacetylase family protein</fullName>
    </submittedName>
</protein>
<organism evidence="3 4">
    <name type="scientific">Vibrio barjaei</name>
    <dbReference type="NCBI Taxonomy" id="1676683"/>
    <lineage>
        <taxon>Bacteria</taxon>
        <taxon>Pseudomonadati</taxon>
        <taxon>Pseudomonadota</taxon>
        <taxon>Gammaproteobacteria</taxon>
        <taxon>Vibrionales</taxon>
        <taxon>Vibrionaceae</taxon>
        <taxon>Vibrio</taxon>
    </lineage>
</organism>
<accession>A0ABW7IDE4</accession>
<sequence>MNILMALSQLEVTGAEVYATTVGNELTARGHNVFYVSDTLTKPHDGPFFSLRFNKRSVPRRFWHVGYLIYLIKKHNIQLVHAHSRASSWSCHVACKLTGTPMVTTVHGRQPVHASRKKFHAMGDRALPVCEAIRDQLHNDLAVPLEQMAVSRNGIETDNFKWVEAPNNAKPVITIVGRLTGPKGDLCYRLLDECLNADKYDIRVVTGSKFETRFEKFKSTVNFVGYTNDVPTMLSEADLVIGAGRVAMESLLCGRPTLAIGEAKCIGVIDEANVSEAMATNFGDIGPKDLDIDFGSIPSFVEQGLTTAHCSMATSETIREHYTLSSIVDQIERIYQDVYVTTLKREMPVIMYHRFIKDDSGKGVHGTYLHIDMFDKHMALLKRMGFETLTFEDLQDGRLIRRLEAGKRYIMLTVDDGYVDNLELMLPVLQKYDFKAVVYVVTGETFNRWDVENPSNPEKSVPLMNSEQVLQLVESGHIEIGGHTLSHPKLDTLSDEQQRHEIVENKRALEAILGKNLTSFAYPFGEHNQASKNIAKEAGYQYAVATNSGPLQFHKDPYQIRRIAIFPKTDVFGLWRKVRGNYLFRKVKSS</sequence>
<dbReference type="SUPFAM" id="SSF88713">
    <property type="entry name" value="Glycoside hydrolase/deacetylase"/>
    <property type="match status" value="1"/>
</dbReference>
<dbReference type="Gene3D" id="3.20.20.370">
    <property type="entry name" value="Glycoside hydrolase/deacetylase"/>
    <property type="match status" value="1"/>
</dbReference>
<dbReference type="InterPro" id="IPR028098">
    <property type="entry name" value="Glyco_trans_4-like_N"/>
</dbReference>
<dbReference type="SUPFAM" id="SSF53756">
    <property type="entry name" value="UDP-Glycosyltransferase/glycogen phosphorylase"/>
    <property type="match status" value="1"/>
</dbReference>
<name>A0ABW7IDE4_9VIBR</name>
<dbReference type="PANTHER" id="PTHR34216:SF7">
    <property type="entry name" value="POLY-BETA-1,6-N-ACETYL-D-GLUCOSAMINE N-DEACETYLASE"/>
    <property type="match status" value="1"/>
</dbReference>
<dbReference type="Gene3D" id="3.40.50.2000">
    <property type="entry name" value="Glycogen Phosphorylase B"/>
    <property type="match status" value="2"/>
</dbReference>
<dbReference type="PANTHER" id="PTHR34216">
    <property type="match status" value="1"/>
</dbReference>
<dbReference type="InterPro" id="IPR011330">
    <property type="entry name" value="Glyco_hydro/deAcase_b/a-brl"/>
</dbReference>
<comment type="caution">
    <text evidence="3">The sequence shown here is derived from an EMBL/GenBank/DDBJ whole genome shotgun (WGS) entry which is preliminary data.</text>
</comment>
<keyword evidence="4" id="KW-1185">Reference proteome</keyword>
<dbReference type="CDD" id="cd10918">
    <property type="entry name" value="CE4_NodB_like_5s_6s"/>
    <property type="match status" value="1"/>
</dbReference>
<dbReference type="InterPro" id="IPR051398">
    <property type="entry name" value="Polysacch_Deacetylase"/>
</dbReference>